<evidence type="ECO:0000313" key="3">
    <source>
        <dbReference type="Proteomes" id="UP001066276"/>
    </source>
</evidence>
<proteinExistence type="predicted"/>
<dbReference type="AlphaFoldDB" id="A0AAV7PI22"/>
<keyword evidence="3" id="KW-1185">Reference proteome</keyword>
<evidence type="ECO:0000256" key="1">
    <source>
        <dbReference type="SAM" id="MobiDB-lite"/>
    </source>
</evidence>
<name>A0AAV7PI22_PLEWA</name>
<sequence>MGRHRQTNVSQGNTMEQYTTVVPLPQRAARLGGTDAGQSGITPAEEPSRAEIPATIRGSRVALEGKIETVAVEVNLLRADLRKVSDKVKVAGGSLVELQMEVGALRKQMAQASFTVGRLEARLEDAEGRSRRNNIRLLGFPERAEGSAAETFVENWIKDVLQPVGLSRMFVQPEEVWRWLEMWDKAAPGRPAGSGGVAHQASRADSPDWRIRGGGLTKDTVARGSVEDPALRIEIQQDGTMPGRWMAPAEGRIWTPCWPPRKTGFLPVMPSFRGAWLPGSLEAVCF</sequence>
<reference evidence="2" key="1">
    <citation type="journal article" date="2022" name="bioRxiv">
        <title>Sequencing and chromosome-scale assembly of the giantPleurodeles waltlgenome.</title>
        <authorList>
            <person name="Brown T."/>
            <person name="Elewa A."/>
            <person name="Iarovenko S."/>
            <person name="Subramanian E."/>
            <person name="Araus A.J."/>
            <person name="Petzold A."/>
            <person name="Susuki M."/>
            <person name="Suzuki K.-i.T."/>
            <person name="Hayashi T."/>
            <person name="Toyoda A."/>
            <person name="Oliveira C."/>
            <person name="Osipova E."/>
            <person name="Leigh N.D."/>
            <person name="Simon A."/>
            <person name="Yun M.H."/>
        </authorList>
    </citation>
    <scope>NUCLEOTIDE SEQUENCE</scope>
    <source>
        <strain evidence="2">20211129_DDA</strain>
        <tissue evidence="2">Liver</tissue>
    </source>
</reference>
<dbReference type="EMBL" id="JANPWB010000011">
    <property type="protein sequence ID" value="KAJ1127016.1"/>
    <property type="molecule type" value="Genomic_DNA"/>
</dbReference>
<dbReference type="Gene3D" id="3.30.70.1820">
    <property type="entry name" value="L1 transposable element, RRM domain"/>
    <property type="match status" value="1"/>
</dbReference>
<protein>
    <submittedName>
        <fullName evidence="2">Uncharacterized protein</fullName>
    </submittedName>
</protein>
<comment type="caution">
    <text evidence="2">The sequence shown here is derived from an EMBL/GenBank/DDBJ whole genome shotgun (WGS) entry which is preliminary data.</text>
</comment>
<accession>A0AAV7PI22</accession>
<gene>
    <name evidence="2" type="ORF">NDU88_005422</name>
</gene>
<evidence type="ECO:0000313" key="2">
    <source>
        <dbReference type="EMBL" id="KAJ1127016.1"/>
    </source>
</evidence>
<dbReference type="Proteomes" id="UP001066276">
    <property type="component" value="Chromosome 7"/>
</dbReference>
<feature type="region of interest" description="Disordered" evidence="1">
    <location>
        <begin position="190"/>
        <end position="214"/>
    </location>
</feature>
<organism evidence="2 3">
    <name type="scientific">Pleurodeles waltl</name>
    <name type="common">Iberian ribbed newt</name>
    <dbReference type="NCBI Taxonomy" id="8319"/>
    <lineage>
        <taxon>Eukaryota</taxon>
        <taxon>Metazoa</taxon>
        <taxon>Chordata</taxon>
        <taxon>Craniata</taxon>
        <taxon>Vertebrata</taxon>
        <taxon>Euteleostomi</taxon>
        <taxon>Amphibia</taxon>
        <taxon>Batrachia</taxon>
        <taxon>Caudata</taxon>
        <taxon>Salamandroidea</taxon>
        <taxon>Salamandridae</taxon>
        <taxon>Pleurodelinae</taxon>
        <taxon>Pleurodeles</taxon>
    </lineage>
</organism>